<comment type="caution">
    <text evidence="7">The sequence shown here is derived from an EMBL/GenBank/DDBJ whole genome shotgun (WGS) entry which is preliminary data.</text>
</comment>
<evidence type="ECO:0000256" key="3">
    <source>
        <dbReference type="ARBA" id="ARBA00022801"/>
    </source>
</evidence>
<dbReference type="GO" id="GO:0042586">
    <property type="term" value="F:peptide deformylase activity"/>
    <property type="evidence" value="ECO:0007669"/>
    <property type="project" value="UniProtKB-UniRule"/>
</dbReference>
<evidence type="ECO:0000256" key="4">
    <source>
        <dbReference type="ARBA" id="ARBA00022917"/>
    </source>
</evidence>
<accession>A0A398BIQ5</accession>
<evidence type="ECO:0000256" key="2">
    <source>
        <dbReference type="ARBA" id="ARBA00022723"/>
    </source>
</evidence>
<keyword evidence="4 6" id="KW-0648">Protein biosynthesis</keyword>
<dbReference type="GO" id="GO:0046872">
    <property type="term" value="F:metal ion binding"/>
    <property type="evidence" value="ECO:0007669"/>
    <property type="project" value="UniProtKB-KW"/>
</dbReference>
<dbReference type="EMBL" id="QWVS01000011">
    <property type="protein sequence ID" value="RID87630.1"/>
    <property type="molecule type" value="Genomic_DNA"/>
</dbReference>
<dbReference type="Proteomes" id="UP000266016">
    <property type="component" value="Unassembled WGS sequence"/>
</dbReference>
<comment type="similarity">
    <text evidence="1 6">Belongs to the polypeptide deformylase family.</text>
</comment>
<dbReference type="NCBIfam" id="TIGR00079">
    <property type="entry name" value="pept_deformyl"/>
    <property type="match status" value="1"/>
</dbReference>
<feature type="binding site" evidence="6">
    <location>
        <position position="153"/>
    </location>
    <ligand>
        <name>Fe cation</name>
        <dbReference type="ChEBI" id="CHEBI:24875"/>
    </ligand>
</feature>
<dbReference type="Gene3D" id="3.90.45.10">
    <property type="entry name" value="Peptide deformylase"/>
    <property type="match status" value="1"/>
</dbReference>
<name>A0A398BIQ5_9BACI</name>
<evidence type="ECO:0000313" key="8">
    <source>
        <dbReference type="Proteomes" id="UP000266016"/>
    </source>
</evidence>
<keyword evidence="2 6" id="KW-0479">Metal-binding</keyword>
<feature type="binding site" evidence="6">
    <location>
        <position position="110"/>
    </location>
    <ligand>
        <name>Fe cation</name>
        <dbReference type="ChEBI" id="CHEBI:24875"/>
    </ligand>
</feature>
<dbReference type="PANTHER" id="PTHR10458">
    <property type="entry name" value="PEPTIDE DEFORMYLASE"/>
    <property type="match status" value="1"/>
</dbReference>
<evidence type="ECO:0000256" key="1">
    <source>
        <dbReference type="ARBA" id="ARBA00010759"/>
    </source>
</evidence>
<proteinExistence type="inferred from homology"/>
<comment type="function">
    <text evidence="6">Removes the formyl group from the N-terminal Met of newly synthesized proteins. Requires at least a dipeptide for an efficient rate of reaction. N-terminal L-methionine is a prerequisite for activity but the enzyme has broad specificity at other positions.</text>
</comment>
<dbReference type="InterPro" id="IPR036821">
    <property type="entry name" value="Peptide_deformylase_sf"/>
</dbReference>
<keyword evidence="5 6" id="KW-0408">Iron</keyword>
<gene>
    <name evidence="6" type="primary">def</name>
    <name evidence="7" type="ORF">D1953_05445</name>
</gene>
<reference evidence="7 8" key="1">
    <citation type="submission" date="2018-08" db="EMBL/GenBank/DDBJ databases">
        <title>Bacillus jemisoniae sp. nov., Bacillus chryseoplanitiae sp. nov., Bacillus resnikiae sp. nov., and Bacillus frankliniae sp. nov., isolated from Viking spacecraft and associated surfaces.</title>
        <authorList>
            <person name="Seuylemezian A."/>
            <person name="Vaishampayan P."/>
        </authorList>
    </citation>
    <scope>NUCLEOTIDE SEQUENCE [LARGE SCALE GENOMIC DNA]</scope>
    <source>
        <strain evidence="7 8">MA001</strain>
    </source>
</reference>
<dbReference type="PIRSF" id="PIRSF004749">
    <property type="entry name" value="Pep_def"/>
    <property type="match status" value="1"/>
</dbReference>
<comment type="catalytic activity">
    <reaction evidence="6">
        <text>N-terminal N-formyl-L-methionyl-[peptide] + H2O = N-terminal L-methionyl-[peptide] + formate</text>
        <dbReference type="Rhea" id="RHEA:24420"/>
        <dbReference type="Rhea" id="RHEA-COMP:10639"/>
        <dbReference type="Rhea" id="RHEA-COMP:10640"/>
        <dbReference type="ChEBI" id="CHEBI:15377"/>
        <dbReference type="ChEBI" id="CHEBI:15740"/>
        <dbReference type="ChEBI" id="CHEBI:49298"/>
        <dbReference type="ChEBI" id="CHEBI:64731"/>
        <dbReference type="EC" id="3.5.1.88"/>
    </reaction>
</comment>
<feature type="binding site" evidence="6">
    <location>
        <position position="157"/>
    </location>
    <ligand>
        <name>Fe cation</name>
        <dbReference type="ChEBI" id="CHEBI:24875"/>
    </ligand>
</feature>
<dbReference type="HAMAP" id="MF_00163">
    <property type="entry name" value="Pep_deformylase"/>
    <property type="match status" value="1"/>
</dbReference>
<keyword evidence="8" id="KW-1185">Reference proteome</keyword>
<dbReference type="EC" id="3.5.1.88" evidence="6"/>
<sequence length="184" mass="20445">MLTTKDIIKEGEPTLRKVAEAVPLPASEEDKQILASLMEYVQNSQNPELVQQYNLRPGIGLAAPQINISKRMIAVHLTDGKGKLYSYALFNPKIISHSVEKAYLTAGEGCLSVDRVVPGYVPRYARITVTGTTLEGEEVKLRLKGLAAICFQHEIDHLNGIMFYDHINKEDPFSIPPNSIAIER</sequence>
<protein>
    <recommendedName>
        <fullName evidence="6">Peptide deformylase</fullName>
        <shortName evidence="6">PDF</shortName>
        <ecNumber evidence="6">3.5.1.88</ecNumber>
    </recommendedName>
    <alternativeName>
        <fullName evidence="6">Polypeptide deformylase</fullName>
    </alternativeName>
</protein>
<dbReference type="PANTHER" id="PTHR10458:SF8">
    <property type="entry name" value="PEPTIDE DEFORMYLASE 2"/>
    <property type="match status" value="1"/>
</dbReference>
<keyword evidence="3 6" id="KW-0378">Hydrolase</keyword>
<dbReference type="FunFam" id="3.90.45.10:FF:000002">
    <property type="entry name" value="Peptide deformylase"/>
    <property type="match status" value="1"/>
</dbReference>
<evidence type="ECO:0000313" key="7">
    <source>
        <dbReference type="EMBL" id="RID87630.1"/>
    </source>
</evidence>
<evidence type="ECO:0000256" key="5">
    <source>
        <dbReference type="ARBA" id="ARBA00023004"/>
    </source>
</evidence>
<dbReference type="SUPFAM" id="SSF56420">
    <property type="entry name" value="Peptide deformylase"/>
    <property type="match status" value="1"/>
</dbReference>
<organism evidence="7 8">
    <name type="scientific">Peribacillus asahii</name>
    <dbReference type="NCBI Taxonomy" id="228899"/>
    <lineage>
        <taxon>Bacteria</taxon>
        <taxon>Bacillati</taxon>
        <taxon>Bacillota</taxon>
        <taxon>Bacilli</taxon>
        <taxon>Bacillales</taxon>
        <taxon>Bacillaceae</taxon>
        <taxon>Peribacillus</taxon>
    </lineage>
</organism>
<dbReference type="RefSeq" id="WP_119116147.1">
    <property type="nucleotide sequence ID" value="NZ_QWVS01000011.1"/>
</dbReference>
<dbReference type="CDD" id="cd00487">
    <property type="entry name" value="Pep_deformylase"/>
    <property type="match status" value="1"/>
</dbReference>
<comment type="cofactor">
    <cofactor evidence="6">
        <name>Fe(2+)</name>
        <dbReference type="ChEBI" id="CHEBI:29033"/>
    </cofactor>
    <text evidence="6">Binds 1 Fe(2+) ion.</text>
</comment>
<dbReference type="GO" id="GO:0006412">
    <property type="term" value="P:translation"/>
    <property type="evidence" value="ECO:0007669"/>
    <property type="project" value="UniProtKB-UniRule"/>
</dbReference>
<feature type="active site" evidence="6">
    <location>
        <position position="154"/>
    </location>
</feature>
<dbReference type="PRINTS" id="PR01576">
    <property type="entry name" value="PDEFORMYLASE"/>
</dbReference>
<dbReference type="Pfam" id="PF01327">
    <property type="entry name" value="Pep_deformylase"/>
    <property type="match status" value="1"/>
</dbReference>
<dbReference type="AlphaFoldDB" id="A0A398BIQ5"/>
<dbReference type="InterPro" id="IPR023635">
    <property type="entry name" value="Peptide_deformylase"/>
</dbReference>
<evidence type="ECO:0000256" key="6">
    <source>
        <dbReference type="HAMAP-Rule" id="MF_00163"/>
    </source>
</evidence>